<dbReference type="Gene3D" id="1.10.530.10">
    <property type="match status" value="1"/>
</dbReference>
<proteinExistence type="predicted"/>
<feature type="domain" description="Transglycosylase SLT" evidence="2">
    <location>
        <begin position="41"/>
        <end position="165"/>
    </location>
</feature>
<dbReference type="Pfam" id="PF01464">
    <property type="entry name" value="SLT"/>
    <property type="match status" value="1"/>
</dbReference>
<accession>A0A2H4YPV3</accession>
<dbReference type="InterPro" id="IPR008258">
    <property type="entry name" value="Transglycosylase_SLT_dom_1"/>
</dbReference>
<protein>
    <submittedName>
        <fullName evidence="3">Lytic transglycosylase</fullName>
    </submittedName>
</protein>
<keyword evidence="3" id="KW-0614">Plasmid</keyword>
<evidence type="ECO:0000259" key="2">
    <source>
        <dbReference type="Pfam" id="PF01464"/>
    </source>
</evidence>
<name>A0A2H4YPV3_SALNE</name>
<evidence type="ECO:0000256" key="1">
    <source>
        <dbReference type="SAM" id="SignalP"/>
    </source>
</evidence>
<reference evidence="3" key="1">
    <citation type="journal article" date="2016" name="Genome Announc.">
        <title>Chromosome and Plasmids of the Tick-Borne Relapsing Fever Agent Borrelia hermsii.</title>
        <authorList>
            <person name="Barbour A.G."/>
        </authorList>
    </citation>
    <scope>NUCLEOTIDE SEQUENCE</scope>
    <source>
        <strain evidence="3">CDC 2010K-2159</strain>
        <plasmid evidence="3">pSNE1-2010K-2159</plasmid>
    </source>
</reference>
<feature type="signal peptide" evidence="1">
    <location>
        <begin position="1"/>
        <end position="25"/>
    </location>
</feature>
<dbReference type="RefSeq" id="WP_000012997.1">
    <property type="nucleotide sequence ID" value="NZ_CP025255.1"/>
</dbReference>
<feature type="chain" id="PRO_5014192671" evidence="1">
    <location>
        <begin position="26"/>
        <end position="186"/>
    </location>
</feature>
<organism evidence="3">
    <name type="scientific">Salmonella enterica subsp. enterica serovar Newport str. CDC 2010K-2159</name>
    <dbReference type="NCBI Taxonomy" id="1454627"/>
    <lineage>
        <taxon>Bacteria</taxon>
        <taxon>Pseudomonadati</taxon>
        <taxon>Pseudomonadota</taxon>
        <taxon>Gammaproteobacteria</taxon>
        <taxon>Enterobacterales</taxon>
        <taxon>Enterobacteriaceae</taxon>
        <taxon>Salmonella</taxon>
    </lineage>
</organism>
<keyword evidence="1" id="KW-0732">Signal</keyword>
<reference evidence="3" key="2">
    <citation type="submission" date="2017-12" db="EMBL/GenBank/DDBJ databases">
        <authorList>
            <person name="Hurst M.R.H."/>
        </authorList>
    </citation>
    <scope>NUCLEOTIDE SEQUENCE</scope>
    <source>
        <strain evidence="3">CDC 2010K-2159</strain>
        <plasmid evidence="3">pSNE1-2010K-2159</plasmid>
    </source>
</reference>
<sequence length="186" mass="20728">MSGGKKPLRLISSILFITLLSPARASYVAPAQIWTNKWDNCFAAAGARYQIEPLLLKAISAGESSLQPGAININKDRKTGKASSTDYGLMQINSTHIPKLVKMGVIKKSEELITRPCLNIQIGSWILARHFQICGISWNCLGSYNAGFRKDRHETREQYANKIWRIYRDMKGICLPGQGGRQCTQS</sequence>
<dbReference type="CDD" id="cd13400">
    <property type="entry name" value="LT_IagB-like"/>
    <property type="match status" value="1"/>
</dbReference>
<dbReference type="SUPFAM" id="SSF53955">
    <property type="entry name" value="Lysozyme-like"/>
    <property type="match status" value="1"/>
</dbReference>
<gene>
    <name evidence="3" type="ORF">AW90_50235</name>
</gene>
<dbReference type="InterPro" id="IPR023346">
    <property type="entry name" value="Lysozyme-like_dom_sf"/>
</dbReference>
<geneLocation type="plasmid" evidence="3">
    <name>pSNE1-2010K-2159</name>
</geneLocation>
<dbReference type="AlphaFoldDB" id="A0A2H4YPV3"/>
<dbReference type="EMBL" id="CP025255">
    <property type="protein sequence ID" value="AUF34874.1"/>
    <property type="molecule type" value="Genomic_DNA"/>
</dbReference>
<evidence type="ECO:0000313" key="3">
    <source>
        <dbReference type="EMBL" id="AUF34874.1"/>
    </source>
</evidence>